<dbReference type="GO" id="GO:0009035">
    <property type="term" value="F:type I site-specific deoxyribonuclease activity"/>
    <property type="evidence" value="ECO:0007669"/>
    <property type="project" value="UniProtKB-EC"/>
</dbReference>
<dbReference type="InterPro" id="IPR055180">
    <property type="entry name" value="HsdR_RecA-like_helicase_dom_2"/>
</dbReference>
<proteinExistence type="predicted"/>
<keyword evidence="3" id="KW-0378">Hydrolase</keyword>
<dbReference type="HOGENOM" id="CLU_293342_0_0_9"/>
<accession>D0R492</accession>
<dbReference type="InterPro" id="IPR014001">
    <property type="entry name" value="Helicase_ATP-bd"/>
</dbReference>
<dbReference type="SUPFAM" id="SSF52540">
    <property type="entry name" value="P-loop containing nucleoside triphosphate hydrolases"/>
    <property type="match status" value="2"/>
</dbReference>
<sequence length="1036" mass="120008">MKLPITITQVAQQPKILPLNKIIKSSDFTIKQLNPNTVISKEDENIRPTEVGTIVDYLSRYVLLADEHAFDVANAKAKQDLIHGIIPVKEYKKLLDQEERLRYLVKDLSDVDSLSDEAIYLATDICAWEDAFRSGRYVKPKAHPDKLTIEHIKMMIQRVEEFFEEFGWPIRDAFFAKTENGFVSGDGDYLLKHTLLDLKVSVQTTMQISWVRQLLLYYTLGFYNHFNNENIERLMIFNARTNTVFFIDIVNIDQSVFEFVYDAAHNMVANYIALDSTQHGIIVLRPYQIHAIQAIFDASYGKDNKDQPHSGFVWHTTGSGKTLNSYKVAHNLLKIPSIQKTIFLIDRNDLDTQTTQAFETYAQNDSIDVEGTENSYSLARKLVSSDKRVIVTTRQKMQALFKRIAQDQEQKSLYRKLKDVKLAFIVDECHRAVSPDQKNEIDAFFTKNPPLWYGFTGTPVFAENAREAKGKNARTTEQQYGKCLHKYTIKDAIRDKAVLGFQVEEESNVSEDADESGTDARNKEYASLSHMKAVVKRILNNSYRKLGIYNKDNRGYTYDAIFTTSSIKQAQKYYRIFRDVINDKDPDIKIPNRIKKVLPDFPKIAITYSIGENGDGDEANQNEMKQSLEDYNKMFNTHYSMAELGAYNTNVNDRLARKKDEFKPRSQQLDIVIVVDRLLTGFDAPCLSTLFLDRAPMPYKDLIQAFSRTNRIFDRDKRYGQIVTYQYPKKYKESINGALMLYTEGSEKQALAPTWDESILQFNNAEKKIIKYQGDQGIPITEAPLDDQKRFLKEYQDFDKSLGAIKTYNEFNNIDLEKDYGLDPMFIEDTRATYEVVKEKVREATGKDKPATEDDDQFDPDYELENTGRQEINYAYIVQLIQAYIPSDDKGNSKRTKAEVKEIDDYIENLGKNNKSLADIVNNLWFQIKFDPEKFRNKQVNELLQNMIDDAREDLIKKFADENGLNIDDLKFVIRHYDPNEVDHQQTGINALLSFKVFSGFRKTHPDMNMLQWKKKVRLGLNKFYKEQISPLENRD</sequence>
<dbReference type="InterPro" id="IPR022625">
    <property type="entry name" value="TypeI_RM_Rsu_C"/>
</dbReference>
<protein>
    <submittedName>
        <fullName evidence="3">Type I restriction-modification system restriction subunit</fullName>
        <ecNumber evidence="3">3.1.21.3</ecNumber>
    </submittedName>
</protein>
<dbReference type="PROSITE" id="PS51192">
    <property type="entry name" value="HELICASE_ATP_BIND_1"/>
    <property type="match status" value="1"/>
</dbReference>
<dbReference type="InterPro" id="IPR040980">
    <property type="entry name" value="SWI2_SNF2"/>
</dbReference>
<name>D0R492_LACJF</name>
<evidence type="ECO:0000259" key="2">
    <source>
        <dbReference type="PROSITE" id="PS51192"/>
    </source>
</evidence>
<dbReference type="KEGG" id="ljf:FI9785_1039"/>
<dbReference type="Pfam" id="PF12008">
    <property type="entry name" value="EcoR124_C"/>
    <property type="match status" value="1"/>
</dbReference>
<dbReference type="RefSeq" id="WP_012846196.1">
    <property type="nucleotide sequence ID" value="NC_013504.1"/>
</dbReference>
<dbReference type="GO" id="GO:0009307">
    <property type="term" value="P:DNA restriction-modification system"/>
    <property type="evidence" value="ECO:0007669"/>
    <property type="project" value="UniProtKB-KW"/>
</dbReference>
<keyword evidence="4" id="KW-1185">Reference proteome</keyword>
<dbReference type="EC" id="3.1.21.3" evidence="3"/>
<dbReference type="InterPro" id="IPR051268">
    <property type="entry name" value="Type-I_R_enzyme_R_subunit"/>
</dbReference>
<dbReference type="SMART" id="SM00487">
    <property type="entry name" value="DEXDc"/>
    <property type="match status" value="1"/>
</dbReference>
<keyword evidence="1" id="KW-0680">Restriction system</keyword>
<dbReference type="Pfam" id="PF22679">
    <property type="entry name" value="T1R_D3-like"/>
    <property type="match status" value="1"/>
</dbReference>
<dbReference type="CDD" id="cd18800">
    <property type="entry name" value="SF2_C_EcoR124I-like"/>
    <property type="match status" value="1"/>
</dbReference>
<dbReference type="AlphaFoldDB" id="D0R492"/>
<dbReference type="PANTHER" id="PTHR30195:SF16">
    <property type="entry name" value="TYPE I RESTRICTION ENZYME ENDONUCLEASE SUBUNIT"/>
    <property type="match status" value="1"/>
</dbReference>
<dbReference type="PANTHER" id="PTHR30195">
    <property type="entry name" value="TYPE I SITE-SPECIFIC DEOXYRIBONUCLEASE PROTEIN SUBUNIT M AND R"/>
    <property type="match status" value="1"/>
</dbReference>
<dbReference type="REBASE" id="22845">
    <property type="entry name" value="LjoFORF1039P"/>
</dbReference>
<evidence type="ECO:0000313" key="4">
    <source>
        <dbReference type="Proteomes" id="UP000002627"/>
    </source>
</evidence>
<dbReference type="Pfam" id="PF18766">
    <property type="entry name" value="SWI2_SNF2"/>
    <property type="match status" value="1"/>
</dbReference>
<feature type="domain" description="Helicase ATP-binding" evidence="2">
    <location>
        <begin position="302"/>
        <end position="477"/>
    </location>
</feature>
<evidence type="ECO:0000313" key="3">
    <source>
        <dbReference type="EMBL" id="CAX66905.1"/>
    </source>
</evidence>
<dbReference type="Proteomes" id="UP000002627">
    <property type="component" value="Chromosome"/>
</dbReference>
<dbReference type="EMBL" id="FN298497">
    <property type="protein sequence ID" value="CAX66905.1"/>
    <property type="molecule type" value="Genomic_DNA"/>
</dbReference>
<organism evidence="3 4">
    <name type="scientific">Lactobacillus johnsonii (strain FI9785)</name>
    <dbReference type="NCBI Taxonomy" id="633699"/>
    <lineage>
        <taxon>Bacteria</taxon>
        <taxon>Bacillati</taxon>
        <taxon>Bacillota</taxon>
        <taxon>Bacilli</taxon>
        <taxon>Lactobacillales</taxon>
        <taxon>Lactobacillaceae</taxon>
        <taxon>Lactobacillus</taxon>
    </lineage>
</organism>
<evidence type="ECO:0000256" key="1">
    <source>
        <dbReference type="ARBA" id="ARBA00022747"/>
    </source>
</evidence>
<dbReference type="InterPro" id="IPR027417">
    <property type="entry name" value="P-loop_NTPase"/>
</dbReference>
<dbReference type="Gene3D" id="3.40.50.300">
    <property type="entry name" value="P-loop containing nucleotide triphosphate hydrolases"/>
    <property type="match status" value="2"/>
</dbReference>
<gene>
    <name evidence="3" type="primary">hsdR</name>
    <name evidence="3" type="ordered locus">FI9785_1039</name>
</gene>
<reference evidence="3 4" key="1">
    <citation type="journal article" date="2009" name="J. Bacteriol.">
        <title>Complete genome sequence of Lactobacillus johnsonii FI9785, a competitive exclusion agent against pathogens in poultry.</title>
        <authorList>
            <person name="Wegmann U."/>
            <person name="Overweg K."/>
            <person name="Horn N."/>
            <person name="Goesmann A."/>
            <person name="Narbad A."/>
            <person name="Gasson M.J."/>
            <person name="Shearman C."/>
        </authorList>
    </citation>
    <scope>NUCLEOTIDE SEQUENCE [LARGE SCALE GENOMIC DNA]</scope>
    <source>
        <strain evidence="3 4">FI9785</strain>
    </source>
</reference>